<reference evidence="2" key="1">
    <citation type="submission" date="2011-02" db="EMBL/GenBank/DDBJ databases">
        <title>Complete sequence of Acidovorax avenae subsp. avenae ATCC 19860.</title>
        <authorList>
            <consortium name="US DOE Joint Genome Institute"/>
            <person name="Lucas S."/>
            <person name="Copeland A."/>
            <person name="Lapidus A."/>
            <person name="Cheng J.-F."/>
            <person name="Goodwin L."/>
            <person name="Pitluck S."/>
            <person name="Chertkov O."/>
            <person name="Held B."/>
            <person name="Detter J.C."/>
            <person name="Han C."/>
            <person name="Tapia R."/>
            <person name="Land M."/>
            <person name="Hauser L."/>
            <person name="Kyrpides N."/>
            <person name="Ivanova N."/>
            <person name="Ovchinnikova G."/>
            <person name="Pagani I."/>
            <person name="Gordon S."/>
            <person name="Woyke T."/>
        </authorList>
    </citation>
    <scope>NUCLEOTIDE SEQUENCE</scope>
    <source>
        <strain evidence="2">ATCC 19860</strain>
    </source>
</reference>
<feature type="transmembrane region" description="Helical" evidence="1">
    <location>
        <begin position="382"/>
        <end position="405"/>
    </location>
</feature>
<feature type="transmembrane region" description="Helical" evidence="1">
    <location>
        <begin position="332"/>
        <end position="351"/>
    </location>
</feature>
<dbReference type="AlphaFoldDB" id="F0Q1F6"/>
<feature type="transmembrane region" description="Helical" evidence="1">
    <location>
        <begin position="299"/>
        <end position="320"/>
    </location>
</feature>
<dbReference type="OrthoDB" id="8556356at2"/>
<name>F0Q1F6_PARA1</name>
<organism evidence="2 3">
    <name type="scientific">Paracidovorax avenae (strain ATCC 19860 / DSM 7227 / CCUG 15838 / JCM 20985 / LMG 2117 / NCPPB 1011)</name>
    <name type="common">Acidovorax avenae</name>
    <dbReference type="NCBI Taxonomy" id="643561"/>
    <lineage>
        <taxon>Bacteria</taxon>
        <taxon>Pseudomonadati</taxon>
        <taxon>Pseudomonadota</taxon>
        <taxon>Betaproteobacteria</taxon>
        <taxon>Burkholderiales</taxon>
        <taxon>Comamonadaceae</taxon>
        <taxon>Paracidovorax</taxon>
    </lineage>
</organism>
<keyword evidence="3" id="KW-1185">Reference proteome</keyword>
<protein>
    <submittedName>
        <fullName evidence="2">Putative inner membrane transmembrane protein</fullName>
    </submittedName>
</protein>
<dbReference type="Proteomes" id="UP000002482">
    <property type="component" value="Chromosome"/>
</dbReference>
<accession>F0Q1F6</accession>
<gene>
    <name evidence="2" type="ordered locus">Acav_2569</name>
</gene>
<feature type="transmembrane region" description="Helical" evidence="1">
    <location>
        <begin position="357"/>
        <end position="375"/>
    </location>
</feature>
<feature type="transmembrane region" description="Helical" evidence="1">
    <location>
        <begin position="461"/>
        <end position="484"/>
    </location>
</feature>
<feature type="transmembrane region" description="Helical" evidence="1">
    <location>
        <begin position="181"/>
        <end position="199"/>
    </location>
</feature>
<sequence length="594" mass="63992">MPLFSIDFFGTERVNPPTPAIVTQDAVRPLPRWALLLLCLAYVVPGFVARSPWKNADVTAFGYMMELARGNTPWMSPTLGGMAPDTDGLLPYWLGALAVRAAPAWLSADMAARLPFVALLALTLAATWWGMYHLARSPGAQPVAFAFGGEASPSDYARAMADGALLALLACLGLAQLSHEVTSYLSQLACTALLFFAAASLPRRPFIALAAASLGLLGLALSGAPTMAALLGGGGALLVALTARDPAEPDPRGAARPGWVWGLALAVPVLLVAALSTALDLWRWRVLPASEVKEWGSLARLLVWFAWPAWPLALWTVWRWRRQIFSRTLHRHLLLPLWFVGVTVAGCLTTSPADRALLLGLPALATLAAFALPTLRRAIASLIDWFTLLFFSVSAITIWVIWVSVQTGVPAKPAANVAKLAPGYPTGFSAVAFGVALAATAVWCALAWWRAARNRTEIWKSLVLPASGATLAWLLLNTLFLPILDYGRSYRPQVENLARVLGPEPGCVLVYGLSRAQIAGLQYHGGWNLQPVALPSEVRESRCEWLVADAGVQATVHELARGRGWHRTAVLPRPTDKNDQLLVLRRRPSVAGQP</sequence>
<dbReference type="EMBL" id="CP002521">
    <property type="protein sequence ID" value="ADX46481.1"/>
    <property type="molecule type" value="Genomic_DNA"/>
</dbReference>
<feature type="transmembrane region" description="Helical" evidence="1">
    <location>
        <begin position="156"/>
        <end position="175"/>
    </location>
</feature>
<feature type="transmembrane region" description="Helical" evidence="1">
    <location>
        <begin position="425"/>
        <end position="449"/>
    </location>
</feature>
<keyword evidence="1" id="KW-0472">Membrane</keyword>
<dbReference type="KEGG" id="aaa:Acav_2569"/>
<feature type="transmembrane region" description="Helical" evidence="1">
    <location>
        <begin position="114"/>
        <end position="135"/>
    </location>
</feature>
<proteinExistence type="predicted"/>
<evidence type="ECO:0000313" key="2">
    <source>
        <dbReference type="EMBL" id="ADX46481.1"/>
    </source>
</evidence>
<evidence type="ECO:0000313" key="3">
    <source>
        <dbReference type="Proteomes" id="UP000002482"/>
    </source>
</evidence>
<keyword evidence="1" id="KW-1133">Transmembrane helix</keyword>
<dbReference type="HOGENOM" id="CLU_034283_0_0_4"/>
<feature type="transmembrane region" description="Helical" evidence="1">
    <location>
        <begin position="259"/>
        <end position="279"/>
    </location>
</feature>
<evidence type="ECO:0000256" key="1">
    <source>
        <dbReference type="SAM" id="Phobius"/>
    </source>
</evidence>
<feature type="transmembrane region" description="Helical" evidence="1">
    <location>
        <begin position="30"/>
        <end position="49"/>
    </location>
</feature>
<keyword evidence="1 2" id="KW-0812">Transmembrane</keyword>